<proteinExistence type="inferred from homology"/>
<keyword evidence="8" id="KW-0227">DNA damage</keyword>
<dbReference type="OMA" id="ECRVESM"/>
<evidence type="ECO:0000256" key="2">
    <source>
        <dbReference type="ARBA" id="ARBA00005533"/>
    </source>
</evidence>
<dbReference type="VEuPathDB" id="FungiDB:BCV72DRAFT_234312"/>
<name>A0A1X0RZ02_RHIZD</name>
<feature type="domain" description="VRR-NUC" evidence="9">
    <location>
        <begin position="599"/>
        <end position="714"/>
    </location>
</feature>
<dbReference type="GO" id="GO:0008409">
    <property type="term" value="F:5'-3' exonuclease activity"/>
    <property type="evidence" value="ECO:0007669"/>
    <property type="project" value="TreeGrafter"/>
</dbReference>
<dbReference type="PANTHER" id="PTHR15749">
    <property type="entry name" value="FANCONI-ASSOCIATED NUCLEASE 1"/>
    <property type="match status" value="1"/>
</dbReference>
<dbReference type="GO" id="GO:0017108">
    <property type="term" value="F:5'-flap endonuclease activity"/>
    <property type="evidence" value="ECO:0007669"/>
    <property type="project" value="TreeGrafter"/>
</dbReference>
<evidence type="ECO:0000259" key="9">
    <source>
        <dbReference type="SMART" id="SM00990"/>
    </source>
</evidence>
<dbReference type="GO" id="GO:0046872">
    <property type="term" value="F:metal ion binding"/>
    <property type="evidence" value="ECO:0007669"/>
    <property type="project" value="UniProtKB-KW"/>
</dbReference>
<evidence type="ECO:0000256" key="3">
    <source>
        <dbReference type="ARBA" id="ARBA00022722"/>
    </source>
</evidence>
<evidence type="ECO:0000256" key="1">
    <source>
        <dbReference type="ARBA" id="ARBA00000983"/>
    </source>
</evidence>
<reference evidence="10 11" key="1">
    <citation type="journal article" date="2016" name="Proc. Natl. Acad. Sci. U.S.A.">
        <title>Lipid metabolic changes in an early divergent fungus govern the establishment of a mutualistic symbiosis with endobacteria.</title>
        <authorList>
            <person name="Lastovetsky O.A."/>
            <person name="Gaspar M.L."/>
            <person name="Mondo S.J."/>
            <person name="LaButti K.M."/>
            <person name="Sandor L."/>
            <person name="Grigoriev I.V."/>
            <person name="Henry S.A."/>
            <person name="Pawlowska T.E."/>
        </authorList>
    </citation>
    <scope>NUCLEOTIDE SEQUENCE [LARGE SCALE GENOMIC DNA]</scope>
    <source>
        <strain evidence="10 11">ATCC 11559</strain>
    </source>
</reference>
<dbReference type="PANTHER" id="PTHR15749:SF4">
    <property type="entry name" value="FANCONI-ASSOCIATED NUCLEASE 1"/>
    <property type="match status" value="1"/>
</dbReference>
<dbReference type="InterPro" id="IPR014883">
    <property type="entry name" value="VRR_NUC"/>
</dbReference>
<comment type="catalytic activity">
    <reaction evidence="1 8">
        <text>Hydrolytically removes 5'-nucleotides successively from the 3'-hydroxy termini of 3'-hydroxy-terminated oligonucleotides.</text>
        <dbReference type="EC" id="3.1.4.1"/>
    </reaction>
</comment>
<evidence type="ECO:0000256" key="6">
    <source>
        <dbReference type="ARBA" id="ARBA00022842"/>
    </source>
</evidence>
<sequence>MHSNNKKRGAESKRLTQSTLFTFFTQKKQKTKNNEAKEEVIIEQVVKEEEEERVEIVAKPLSIEKEEHSTHIEQRFSNSIYTQEFDDMVQTVLDGEDYLLDEKELDLCCRFVGLKDDPKHLLVRLLMRRHKWIKQDTLDYPLTDTNKAIQELNEIGFIESDLKDIETALHVLTKPELKNIAKERHIDMQETRKNGYIKEIVKYALSDHISYGNSQTIHESKMKKLWDTVNKYLGPCLRVRSEVYDLFQRLQIVYYRITSLHDTNYITSSILAKINRRSYPQYTWSRSNSIWPCRADLLKFEEALLIEKEFETMVKDIPRTRTAGQKDNGEDVQALLASCWSLCESKMSVWDECIYSEQTSQRPYYKRRFEAGWIYTRLLDRGTEILARLHEYELESLILHKLLSQRVYRLGKRGKWYERLALVQMNYLERKDAKVMREQKKCALQTCIDALHDPLVHQIYIHGIQERIKRLERQLSIPKREQHDFSYMSLRKPREITVYGERISNDDDVNKKSIWRTNNGAECSVEEVALEYYAKKGFKGLHAENGIIRMIASLLFWDILFAPIPGVFETPYQTAPLDIRSDAFYESRLDIIQKRLNAIENGDYLDIIKTIDTRERPRQTLCIGVNWNYELEDILEIAECIGPMPLASLCKLLFEEYGQRQSGMPDLCCWNYEKKECLFSEVKGPGDTLSETQKLWIDTLASVGIQVEVCFVKLWKGEDVFLET</sequence>
<organism evidence="10 11">
    <name type="scientific">Rhizopus microsporus</name>
    <dbReference type="NCBI Taxonomy" id="58291"/>
    <lineage>
        <taxon>Eukaryota</taxon>
        <taxon>Fungi</taxon>
        <taxon>Fungi incertae sedis</taxon>
        <taxon>Mucoromycota</taxon>
        <taxon>Mucoromycotina</taxon>
        <taxon>Mucoromycetes</taxon>
        <taxon>Mucorales</taxon>
        <taxon>Mucorineae</taxon>
        <taxon>Rhizopodaceae</taxon>
        <taxon>Rhizopus</taxon>
    </lineage>
</organism>
<dbReference type="InterPro" id="IPR049125">
    <property type="entry name" value="FAN1-like_WH"/>
</dbReference>
<dbReference type="Pfam" id="PF08774">
    <property type="entry name" value="VRR_NUC"/>
    <property type="match status" value="1"/>
</dbReference>
<evidence type="ECO:0000313" key="11">
    <source>
        <dbReference type="Proteomes" id="UP000242381"/>
    </source>
</evidence>
<dbReference type="SMART" id="SM00990">
    <property type="entry name" value="VRR_NUC"/>
    <property type="match status" value="1"/>
</dbReference>
<dbReference type="InterPro" id="IPR011856">
    <property type="entry name" value="tRNA_endonuc-like_dom_sf"/>
</dbReference>
<evidence type="ECO:0000256" key="5">
    <source>
        <dbReference type="ARBA" id="ARBA00022801"/>
    </source>
</evidence>
<gene>
    <name evidence="10" type="ORF">BCV71DRAFT_216930</name>
</gene>
<dbReference type="Gene3D" id="3.40.1350.10">
    <property type="match status" value="1"/>
</dbReference>
<dbReference type="Proteomes" id="UP000242381">
    <property type="component" value="Unassembled WGS sequence"/>
</dbReference>
<keyword evidence="7 8" id="KW-0464">Manganese</keyword>
<comment type="subcellular location">
    <subcellularLocation>
        <location evidence="8">Nucleus</location>
    </subcellularLocation>
</comment>
<keyword evidence="6 8" id="KW-0460">Magnesium</keyword>
<dbReference type="Pfam" id="PF21315">
    <property type="entry name" value="FAN1_HTH"/>
    <property type="match status" value="1"/>
</dbReference>
<evidence type="ECO:0000256" key="8">
    <source>
        <dbReference type="RuleBase" id="RU365033"/>
    </source>
</evidence>
<evidence type="ECO:0000256" key="4">
    <source>
        <dbReference type="ARBA" id="ARBA00022723"/>
    </source>
</evidence>
<keyword evidence="8" id="KW-0234">DNA repair</keyword>
<dbReference type="InterPro" id="IPR049126">
    <property type="entry name" value="FAN1-like_TPR"/>
</dbReference>
<comment type="similarity">
    <text evidence="2 8">Belongs to the FAN1 family.</text>
</comment>
<keyword evidence="8" id="KW-0539">Nucleus</keyword>
<dbReference type="EC" id="3.1.4.1" evidence="8"/>
<dbReference type="GO" id="GO:0036297">
    <property type="term" value="P:interstrand cross-link repair"/>
    <property type="evidence" value="ECO:0007669"/>
    <property type="project" value="InterPro"/>
</dbReference>
<dbReference type="GO" id="GO:0004528">
    <property type="term" value="F:phosphodiesterase I activity"/>
    <property type="evidence" value="ECO:0007669"/>
    <property type="project" value="UniProtKB-EC"/>
</dbReference>
<dbReference type="InterPro" id="IPR033315">
    <property type="entry name" value="Fan1-like"/>
</dbReference>
<comment type="function">
    <text evidence="8">Nuclease required for the repair of DNA interstrand cross-links (ICL). Acts as a 5'-3' exonuclease that anchors at a cut end of DNA and cleaves DNA successively at every third nucleotide, allowing to excise an ICL from one strand through flanking incisions.</text>
</comment>
<keyword evidence="5 8" id="KW-0378">Hydrolase</keyword>
<dbReference type="EMBL" id="KV921361">
    <property type="protein sequence ID" value="ORE17237.1"/>
    <property type="molecule type" value="Genomic_DNA"/>
</dbReference>
<protein>
    <recommendedName>
        <fullName evidence="8">Fanconi-associated nuclease</fullName>
        <ecNumber evidence="8">3.1.4.1</ecNumber>
    </recommendedName>
</protein>
<dbReference type="InterPro" id="IPR049132">
    <property type="entry name" value="FAN1-like_euk"/>
</dbReference>
<dbReference type="CDD" id="cd22326">
    <property type="entry name" value="FAN1-like"/>
    <property type="match status" value="1"/>
</dbReference>
<dbReference type="Pfam" id="PF21170">
    <property type="entry name" value="FAN1_TPR"/>
    <property type="match status" value="1"/>
</dbReference>
<comment type="cofactor">
    <cofactor evidence="8">
        <name>Mg(2+)</name>
        <dbReference type="ChEBI" id="CHEBI:18420"/>
    </cofactor>
    <cofactor evidence="8">
        <name>Mn(2+)</name>
        <dbReference type="ChEBI" id="CHEBI:29035"/>
    </cofactor>
</comment>
<dbReference type="GO" id="GO:0005634">
    <property type="term" value="C:nucleus"/>
    <property type="evidence" value="ECO:0007669"/>
    <property type="project" value="UniProtKB-SubCell"/>
</dbReference>
<accession>A0A1X0RZ02</accession>
<evidence type="ECO:0000256" key="7">
    <source>
        <dbReference type="ARBA" id="ARBA00023211"/>
    </source>
</evidence>
<evidence type="ECO:0000313" key="10">
    <source>
        <dbReference type="EMBL" id="ORE17237.1"/>
    </source>
</evidence>
<dbReference type="GO" id="GO:0070336">
    <property type="term" value="F:flap-structured DNA binding"/>
    <property type="evidence" value="ECO:0007669"/>
    <property type="project" value="TreeGrafter"/>
</dbReference>
<dbReference type="AlphaFoldDB" id="A0A1X0RZ02"/>
<keyword evidence="4 8" id="KW-0479">Metal-binding</keyword>
<keyword evidence="3 8" id="KW-0540">Nuclease</keyword>